<keyword evidence="5" id="KW-0694">RNA-binding</keyword>
<keyword evidence="4" id="KW-0747">Spliceosome</keyword>
<keyword evidence="3" id="KW-0507">mRNA processing</keyword>
<dbReference type="InterPro" id="IPR047575">
    <property type="entry name" value="Sm"/>
</dbReference>
<evidence type="ECO:0000256" key="5">
    <source>
        <dbReference type="ARBA" id="ARBA00022884"/>
    </source>
</evidence>
<gene>
    <name evidence="14" type="ORF">E5288_WYG018288</name>
</gene>
<dbReference type="InterPro" id="IPR010920">
    <property type="entry name" value="LSM_dom_sf"/>
</dbReference>
<evidence type="ECO:0000256" key="7">
    <source>
        <dbReference type="ARBA" id="ARBA00023242"/>
    </source>
</evidence>
<reference evidence="14" key="1">
    <citation type="submission" date="2019-10" db="EMBL/GenBank/DDBJ databases">
        <title>The sequence and de novo assembly of the wild yak genome.</title>
        <authorList>
            <person name="Liu Y."/>
        </authorList>
    </citation>
    <scope>NUCLEOTIDE SEQUENCE [LARGE SCALE GENOMIC DNA]</scope>
    <source>
        <strain evidence="14">WY2019</strain>
    </source>
</reference>
<evidence type="ECO:0000256" key="8">
    <source>
        <dbReference type="ARBA" id="ARBA00023274"/>
    </source>
</evidence>
<keyword evidence="7" id="KW-0539">Nucleus</keyword>
<feature type="compositionally biased region" description="Low complexity" evidence="12">
    <location>
        <begin position="412"/>
        <end position="422"/>
    </location>
</feature>
<feature type="region of interest" description="Disordered" evidence="12">
    <location>
        <begin position="511"/>
        <end position="532"/>
    </location>
</feature>
<comment type="subunit">
    <text evidence="10">Component of the precatalytic spliceosome (spliceosome B complex). Component of the U4/U6-U5 tri-snRNP complex, a building block of the precatalytic spliceosome (spliceosome B complex). The U4/U6-U5 tri-snRNP complex is composed of the U4, U6 and U5 snRNAs and at least PRPF3, PRPF4, PRPF6, PRPF8, PRPF31, SNRNP200, TXNL4A, SNRNP40, SNRPB, SNRPD1, SNRPD2, SNRPD3, SNRPE, SNRPF, SNRPG, DDX23, CD2BP2, PPIH, SNU13, EFTUD2, SART1 and USP39, plus LSM2, LSM3, LSM4, LSM5, LSM6, LSM7 and LSM8. LSM2, LSM3, LSM4, LSM5, LSM6, LSM7 and LSM8 form a heptameric, ring-shaped subcomplex (the LSM2-8 complex) that is part of the U4/U6-U5 tri-snRNP complex and the precatalytic spliceosome.</text>
</comment>
<evidence type="ECO:0000256" key="6">
    <source>
        <dbReference type="ARBA" id="ARBA00023187"/>
    </source>
</evidence>
<protein>
    <recommendedName>
        <fullName evidence="11">U6 snRNA-associated Sm-like protein LSm3</fullName>
    </recommendedName>
</protein>
<evidence type="ECO:0000259" key="13">
    <source>
        <dbReference type="PROSITE" id="PS52002"/>
    </source>
</evidence>
<dbReference type="Proteomes" id="UP000322234">
    <property type="component" value="Unassembled WGS sequence"/>
</dbReference>
<dbReference type="GO" id="GO:0005681">
    <property type="term" value="C:spliceosomal complex"/>
    <property type="evidence" value="ECO:0007669"/>
    <property type="project" value="UniProtKB-KW"/>
</dbReference>
<evidence type="ECO:0000256" key="3">
    <source>
        <dbReference type="ARBA" id="ARBA00022664"/>
    </source>
</evidence>
<dbReference type="SUPFAM" id="SSF50182">
    <property type="entry name" value="Sm-like ribonucleoproteins"/>
    <property type="match status" value="1"/>
</dbReference>
<proteinExistence type="inferred from homology"/>
<dbReference type="AlphaFoldDB" id="A0A6B0S2N1"/>
<dbReference type="InterPro" id="IPR040002">
    <property type="entry name" value="Sm-like_LSM3"/>
</dbReference>
<dbReference type="GO" id="GO:0120115">
    <property type="term" value="C:Lsm2-8 complex"/>
    <property type="evidence" value="ECO:0007669"/>
    <property type="project" value="UniProtKB-ARBA"/>
</dbReference>
<comment type="function">
    <text evidence="9">Plays a role in pre-mRNA splicing as component of the U4/U6-U5 tri-snRNP complex that is involved in spliceosome assembly, and as component of the precatalytic spliceosome (spliceosome B complex). The heptameric LSM2-8 complex binds specifically to the 3'-terminal U-tract of U6 snRNA.</text>
</comment>
<keyword evidence="8" id="KW-0687">Ribonucleoprotein</keyword>
<accession>A0A6B0S2N1</accession>
<name>A0A6B0S2N1_9CETA</name>
<dbReference type="Pfam" id="PF01423">
    <property type="entry name" value="LSM"/>
    <property type="match status" value="1"/>
</dbReference>
<dbReference type="EMBL" id="VBQZ03000143">
    <property type="protein sequence ID" value="MXQ95721.1"/>
    <property type="molecule type" value="Genomic_DNA"/>
</dbReference>
<dbReference type="Gene3D" id="2.30.30.100">
    <property type="match status" value="1"/>
</dbReference>
<dbReference type="SMART" id="SM00651">
    <property type="entry name" value="Sm"/>
    <property type="match status" value="1"/>
</dbReference>
<evidence type="ECO:0000256" key="12">
    <source>
        <dbReference type="SAM" id="MobiDB-lite"/>
    </source>
</evidence>
<dbReference type="GO" id="GO:0003723">
    <property type="term" value="F:RNA binding"/>
    <property type="evidence" value="ECO:0007669"/>
    <property type="project" value="UniProtKB-KW"/>
</dbReference>
<evidence type="ECO:0000313" key="15">
    <source>
        <dbReference type="Proteomes" id="UP000322234"/>
    </source>
</evidence>
<evidence type="ECO:0000256" key="10">
    <source>
        <dbReference type="ARBA" id="ARBA00063389"/>
    </source>
</evidence>
<dbReference type="PANTHER" id="PTHR13110">
    <property type="entry name" value="U6 SNRNA-ASSOCIATED SM-LIKE PROTEIN LSM3"/>
    <property type="match status" value="1"/>
</dbReference>
<feature type="region of interest" description="Disordered" evidence="12">
    <location>
        <begin position="356"/>
        <end position="431"/>
    </location>
</feature>
<comment type="subcellular location">
    <subcellularLocation>
        <location evidence="1">Nucleus</location>
    </subcellularLocation>
</comment>
<dbReference type="FunFam" id="2.30.30.100:FF:000007">
    <property type="entry name" value="U6 snRNA-associated Sm-like protein LSm3"/>
    <property type="match status" value="1"/>
</dbReference>
<organism evidence="14 15">
    <name type="scientific">Bos mutus</name>
    <name type="common">wild yak</name>
    <dbReference type="NCBI Taxonomy" id="72004"/>
    <lineage>
        <taxon>Eukaryota</taxon>
        <taxon>Metazoa</taxon>
        <taxon>Chordata</taxon>
        <taxon>Craniata</taxon>
        <taxon>Vertebrata</taxon>
        <taxon>Euteleostomi</taxon>
        <taxon>Mammalia</taxon>
        <taxon>Eutheria</taxon>
        <taxon>Laurasiatheria</taxon>
        <taxon>Artiodactyla</taxon>
        <taxon>Ruminantia</taxon>
        <taxon>Pecora</taxon>
        <taxon>Bovidae</taxon>
        <taxon>Bovinae</taxon>
        <taxon>Bos</taxon>
    </lineage>
</organism>
<feature type="domain" description="Sm" evidence="13">
    <location>
        <begin position="16"/>
        <end position="101"/>
    </location>
</feature>
<keyword evidence="6" id="KW-0508">mRNA splicing</keyword>
<evidence type="ECO:0000313" key="14">
    <source>
        <dbReference type="EMBL" id="MXQ95721.1"/>
    </source>
</evidence>
<evidence type="ECO:0000256" key="2">
    <source>
        <dbReference type="ARBA" id="ARBA00006850"/>
    </source>
</evidence>
<dbReference type="CDD" id="cd01730">
    <property type="entry name" value="LSm3"/>
    <property type="match status" value="1"/>
</dbReference>
<sequence length="594" mass="65384">MADDVDQQQTTNTVEEPLDLIRLSLDERIYVKMRNDRELRGRLHAYDQHLNMILGDVEETVTTIEIDEETYEEIYKSTKRNIPMLFVRGDGVVLVAPPLRKWDCVCDGGERSILWIILPEQNTVSEPLSSVRVIIAISCQSAPSRGILCLSSLASPVARPAGRDEKLKFQLIGYIELFLAVRTTAYRGAALRGCSQRAPEPCLGFPGLHGTLSSSQLDGPMSPELVTGSFCNVVSHHSRGSLSSRCHTCIPVLVAYGPDLWFPTNKDGQTKCAGTYSALSSQCQALSVANCPVPVLYRTWRRGAGLSTRWRKWVRSELSSEQQEGATCLSVAPHASWLSVVSVVRKPGYPAVPGPGAVPLASPPQSAHPAQRARGSPWGGVGSRVRVPAKASRRPASGLSASPGERGEEGRSLGSRSARLPAPRSPHGRLRYRQQVALRSVPFCRRDPRFAPSIFWNWPATAAIHFLKPGQRVELQPNSICRYQEQRRKENRELLRRQGANRRVKCPACPHTAELKRNPSSARPHPRQDASGQHSVLCASVVGGRARRPRRGLSQEAATVEGMFSPRGLGAFSCALSFQLKPCVLREGLRSFCY</sequence>
<dbReference type="InterPro" id="IPR034105">
    <property type="entry name" value="Lsm3"/>
</dbReference>
<dbReference type="PROSITE" id="PS52002">
    <property type="entry name" value="SM"/>
    <property type="match status" value="1"/>
</dbReference>
<evidence type="ECO:0000256" key="11">
    <source>
        <dbReference type="ARBA" id="ARBA00067758"/>
    </source>
</evidence>
<evidence type="ECO:0000256" key="1">
    <source>
        <dbReference type="ARBA" id="ARBA00004123"/>
    </source>
</evidence>
<keyword evidence="15" id="KW-1185">Reference proteome</keyword>
<comment type="similarity">
    <text evidence="2">Belongs to the snRNP Sm proteins family.</text>
</comment>
<dbReference type="GO" id="GO:0000398">
    <property type="term" value="P:mRNA splicing, via spliceosome"/>
    <property type="evidence" value="ECO:0007669"/>
    <property type="project" value="InterPro"/>
</dbReference>
<evidence type="ECO:0000256" key="9">
    <source>
        <dbReference type="ARBA" id="ARBA00056431"/>
    </source>
</evidence>
<dbReference type="InterPro" id="IPR001163">
    <property type="entry name" value="Sm_dom_euk/arc"/>
</dbReference>
<evidence type="ECO:0000256" key="4">
    <source>
        <dbReference type="ARBA" id="ARBA00022728"/>
    </source>
</evidence>
<comment type="caution">
    <text evidence="14">The sequence shown here is derived from an EMBL/GenBank/DDBJ whole genome shotgun (WGS) entry which is preliminary data.</text>
</comment>